<protein>
    <submittedName>
        <fullName evidence="1">Uncharacterized protein</fullName>
    </submittedName>
</protein>
<dbReference type="Proteomes" id="UP000828390">
    <property type="component" value="Unassembled WGS sequence"/>
</dbReference>
<keyword evidence="2" id="KW-1185">Reference proteome</keyword>
<evidence type="ECO:0000313" key="1">
    <source>
        <dbReference type="EMBL" id="KAH3771403.1"/>
    </source>
</evidence>
<reference evidence="1" key="2">
    <citation type="submission" date="2020-11" db="EMBL/GenBank/DDBJ databases">
        <authorList>
            <person name="McCartney M.A."/>
            <person name="Auch B."/>
            <person name="Kono T."/>
            <person name="Mallez S."/>
            <person name="Becker A."/>
            <person name="Gohl D.M."/>
            <person name="Silverstein K.A.T."/>
            <person name="Koren S."/>
            <person name="Bechman K.B."/>
            <person name="Herman A."/>
            <person name="Abrahante J.E."/>
            <person name="Garbe J."/>
        </authorList>
    </citation>
    <scope>NUCLEOTIDE SEQUENCE</scope>
    <source>
        <strain evidence="1">Duluth1</strain>
        <tissue evidence="1">Whole animal</tissue>
    </source>
</reference>
<proteinExistence type="predicted"/>
<evidence type="ECO:0000313" key="2">
    <source>
        <dbReference type="Proteomes" id="UP000828390"/>
    </source>
</evidence>
<dbReference type="EMBL" id="JAIWYP010000009">
    <property type="protein sequence ID" value="KAH3771403.1"/>
    <property type="molecule type" value="Genomic_DNA"/>
</dbReference>
<comment type="caution">
    <text evidence="1">The sequence shown here is derived from an EMBL/GenBank/DDBJ whole genome shotgun (WGS) entry which is preliminary data.</text>
</comment>
<organism evidence="1 2">
    <name type="scientific">Dreissena polymorpha</name>
    <name type="common">Zebra mussel</name>
    <name type="synonym">Mytilus polymorpha</name>
    <dbReference type="NCBI Taxonomy" id="45954"/>
    <lineage>
        <taxon>Eukaryota</taxon>
        <taxon>Metazoa</taxon>
        <taxon>Spiralia</taxon>
        <taxon>Lophotrochozoa</taxon>
        <taxon>Mollusca</taxon>
        <taxon>Bivalvia</taxon>
        <taxon>Autobranchia</taxon>
        <taxon>Heteroconchia</taxon>
        <taxon>Euheterodonta</taxon>
        <taxon>Imparidentia</taxon>
        <taxon>Neoheterodontei</taxon>
        <taxon>Myida</taxon>
        <taxon>Dreissenoidea</taxon>
        <taxon>Dreissenidae</taxon>
        <taxon>Dreissena</taxon>
    </lineage>
</organism>
<sequence>MCGDVIPFPCTTAVVQQPKVTKLLGDDALFILHFMTGHGFLSKSYMVCFAWLPNDL</sequence>
<accession>A0A9D4E244</accession>
<dbReference type="AlphaFoldDB" id="A0A9D4E244"/>
<gene>
    <name evidence="1" type="ORF">DPMN_172720</name>
</gene>
<reference evidence="1" key="1">
    <citation type="journal article" date="2019" name="bioRxiv">
        <title>The Genome of the Zebra Mussel, Dreissena polymorpha: A Resource for Invasive Species Research.</title>
        <authorList>
            <person name="McCartney M.A."/>
            <person name="Auch B."/>
            <person name="Kono T."/>
            <person name="Mallez S."/>
            <person name="Zhang Y."/>
            <person name="Obille A."/>
            <person name="Becker A."/>
            <person name="Abrahante J.E."/>
            <person name="Garbe J."/>
            <person name="Badalamenti J.P."/>
            <person name="Herman A."/>
            <person name="Mangelson H."/>
            <person name="Liachko I."/>
            <person name="Sullivan S."/>
            <person name="Sone E.D."/>
            <person name="Koren S."/>
            <person name="Silverstein K.A.T."/>
            <person name="Beckman K.B."/>
            <person name="Gohl D.M."/>
        </authorList>
    </citation>
    <scope>NUCLEOTIDE SEQUENCE</scope>
    <source>
        <strain evidence="1">Duluth1</strain>
        <tissue evidence="1">Whole animal</tissue>
    </source>
</reference>
<name>A0A9D4E244_DREPO</name>